<dbReference type="KEGG" id="lacs:H4075_07710"/>
<proteinExistence type="predicted"/>
<dbReference type="AlphaFoldDB" id="A0A7G5XKQ6"/>
<dbReference type="InterPro" id="IPR006175">
    <property type="entry name" value="YjgF/YER057c/UK114"/>
</dbReference>
<protein>
    <submittedName>
        <fullName evidence="1">RidA family protein</fullName>
    </submittedName>
</protein>
<name>A0A7G5XKQ6_9BACT</name>
<dbReference type="EMBL" id="CP060007">
    <property type="protein sequence ID" value="QNA46059.1"/>
    <property type="molecule type" value="Genomic_DNA"/>
</dbReference>
<dbReference type="PANTHER" id="PTHR43857:SF1">
    <property type="entry name" value="YJGH FAMILY PROTEIN"/>
    <property type="match status" value="1"/>
</dbReference>
<dbReference type="InterPro" id="IPR035959">
    <property type="entry name" value="RutC-like_sf"/>
</dbReference>
<accession>A0A7G5XKQ6</accession>
<evidence type="ECO:0000313" key="1">
    <source>
        <dbReference type="EMBL" id="QNA46059.1"/>
    </source>
</evidence>
<dbReference type="Pfam" id="PF01042">
    <property type="entry name" value="Ribonuc_L-PSP"/>
    <property type="match status" value="1"/>
</dbReference>
<organism evidence="1 2">
    <name type="scientific">Lacibacter sediminis</name>
    <dbReference type="NCBI Taxonomy" id="2760713"/>
    <lineage>
        <taxon>Bacteria</taxon>
        <taxon>Pseudomonadati</taxon>
        <taxon>Bacteroidota</taxon>
        <taxon>Chitinophagia</taxon>
        <taxon>Chitinophagales</taxon>
        <taxon>Chitinophagaceae</taxon>
        <taxon>Lacibacter</taxon>
    </lineage>
</organism>
<dbReference type="RefSeq" id="WP_182805653.1">
    <property type="nucleotide sequence ID" value="NZ_CP060007.1"/>
</dbReference>
<sequence>MQHRQLISSGSPWEDVVGYSRAVRVGNVVEVAGTTAMDGDKLVGLGSVYLQTKYIFQKIEKALTEAGASLKDVVRTRMFITDISKWEEAGKAHGEVFAAIKPASTMVEVSALIDERLLIEIEVTAVIPTV</sequence>
<dbReference type="PANTHER" id="PTHR43857">
    <property type="entry name" value="BLR7761 PROTEIN"/>
    <property type="match status" value="1"/>
</dbReference>
<dbReference type="SUPFAM" id="SSF55298">
    <property type="entry name" value="YjgF-like"/>
    <property type="match status" value="1"/>
</dbReference>
<dbReference type="Proteomes" id="UP000515344">
    <property type="component" value="Chromosome"/>
</dbReference>
<dbReference type="CDD" id="cd06154">
    <property type="entry name" value="YjgF_YER057c_UK114_like_6"/>
    <property type="match status" value="1"/>
</dbReference>
<keyword evidence="2" id="KW-1185">Reference proteome</keyword>
<evidence type="ECO:0000313" key="2">
    <source>
        <dbReference type="Proteomes" id="UP000515344"/>
    </source>
</evidence>
<gene>
    <name evidence="1" type="ORF">H4075_07710</name>
</gene>
<reference evidence="2" key="1">
    <citation type="submission" date="2020-08" db="EMBL/GenBank/DDBJ databases">
        <title>Lacibacter sp. S13-6-6 genome sequencing.</title>
        <authorList>
            <person name="Jin L."/>
        </authorList>
    </citation>
    <scope>NUCLEOTIDE SEQUENCE [LARGE SCALE GENOMIC DNA]</scope>
    <source>
        <strain evidence="2">S13-6-6</strain>
    </source>
</reference>
<dbReference type="Gene3D" id="3.30.1330.40">
    <property type="entry name" value="RutC-like"/>
    <property type="match status" value="1"/>
</dbReference>